<dbReference type="RefSeq" id="WP_194106221.1">
    <property type="nucleotide sequence ID" value="NZ_JADFFM010000001.1"/>
</dbReference>
<protein>
    <submittedName>
        <fullName evidence="2">Uncharacterized protein</fullName>
    </submittedName>
</protein>
<comment type="caution">
    <text evidence="2">The sequence shown here is derived from an EMBL/GenBank/DDBJ whole genome shotgun (WGS) entry which is preliminary data.</text>
</comment>
<evidence type="ECO:0000313" key="2">
    <source>
        <dbReference type="EMBL" id="MBE9666872.1"/>
    </source>
</evidence>
<organism evidence="2 3">
    <name type="scientific">Mucilaginibacter boryungensis</name>
    <dbReference type="NCBI Taxonomy" id="768480"/>
    <lineage>
        <taxon>Bacteria</taxon>
        <taxon>Pseudomonadati</taxon>
        <taxon>Bacteroidota</taxon>
        <taxon>Sphingobacteriia</taxon>
        <taxon>Sphingobacteriales</taxon>
        <taxon>Sphingobacteriaceae</taxon>
        <taxon>Mucilaginibacter</taxon>
    </lineage>
</organism>
<proteinExistence type="predicted"/>
<keyword evidence="3" id="KW-1185">Reference proteome</keyword>
<sequence length="62" mass="7192">MATDNKENVSLPWGKKLRTEGPISEKDEQGKATEHNRKIQAKALKKWRATHPEEKQVIINKR</sequence>
<reference evidence="2 3" key="1">
    <citation type="submission" date="2020-10" db="EMBL/GenBank/DDBJ databases">
        <title>Mucilaginibacter mali sp. nov., isolated from rhizosphere soil of apple orchard.</title>
        <authorList>
            <person name="Lee J.-S."/>
            <person name="Kim H.S."/>
            <person name="Kim J.-S."/>
        </authorList>
    </citation>
    <scope>NUCLEOTIDE SEQUENCE [LARGE SCALE GENOMIC DNA]</scope>
    <source>
        <strain evidence="2 3">KCTC 23157</strain>
    </source>
</reference>
<evidence type="ECO:0000313" key="3">
    <source>
        <dbReference type="Proteomes" id="UP000632774"/>
    </source>
</evidence>
<dbReference type="EMBL" id="JADFFM010000001">
    <property type="protein sequence ID" value="MBE9666872.1"/>
    <property type="molecule type" value="Genomic_DNA"/>
</dbReference>
<gene>
    <name evidence="2" type="ORF">IRJ18_10910</name>
</gene>
<feature type="region of interest" description="Disordered" evidence="1">
    <location>
        <begin position="1"/>
        <end position="36"/>
    </location>
</feature>
<accession>A0ABR9XHL4</accession>
<dbReference type="Proteomes" id="UP000632774">
    <property type="component" value="Unassembled WGS sequence"/>
</dbReference>
<feature type="compositionally biased region" description="Basic and acidic residues" evidence="1">
    <location>
        <begin position="17"/>
        <end position="36"/>
    </location>
</feature>
<name>A0ABR9XHL4_9SPHI</name>
<evidence type="ECO:0000256" key="1">
    <source>
        <dbReference type="SAM" id="MobiDB-lite"/>
    </source>
</evidence>